<organism evidence="3 4">
    <name type="scientific">Echria macrotheca</name>
    <dbReference type="NCBI Taxonomy" id="438768"/>
    <lineage>
        <taxon>Eukaryota</taxon>
        <taxon>Fungi</taxon>
        <taxon>Dikarya</taxon>
        <taxon>Ascomycota</taxon>
        <taxon>Pezizomycotina</taxon>
        <taxon>Sordariomycetes</taxon>
        <taxon>Sordariomycetidae</taxon>
        <taxon>Sordariales</taxon>
        <taxon>Schizotheciaceae</taxon>
        <taxon>Echria</taxon>
    </lineage>
</organism>
<dbReference type="EMBL" id="MU839838">
    <property type="protein sequence ID" value="KAK1752868.1"/>
    <property type="molecule type" value="Genomic_DNA"/>
</dbReference>
<feature type="domain" description="DUF8212" evidence="2">
    <location>
        <begin position="226"/>
        <end position="308"/>
    </location>
</feature>
<name>A0AAJ0B9D9_9PEZI</name>
<evidence type="ECO:0000259" key="1">
    <source>
        <dbReference type="Pfam" id="PF06985"/>
    </source>
</evidence>
<dbReference type="Proteomes" id="UP001239445">
    <property type="component" value="Unassembled WGS sequence"/>
</dbReference>
<protein>
    <submittedName>
        <fullName evidence="3">Heterokaryon incompatibility protein-domain-containing protein</fullName>
    </submittedName>
</protein>
<gene>
    <name evidence="3" type="ORF">QBC47DRAFT_272564</name>
</gene>
<dbReference type="PANTHER" id="PTHR10622:SF10">
    <property type="entry name" value="HET DOMAIN-CONTAINING PROTEIN"/>
    <property type="match status" value="1"/>
</dbReference>
<evidence type="ECO:0000313" key="3">
    <source>
        <dbReference type="EMBL" id="KAK1752868.1"/>
    </source>
</evidence>
<accession>A0AAJ0B9D9</accession>
<dbReference type="Pfam" id="PF06985">
    <property type="entry name" value="HET"/>
    <property type="match status" value="1"/>
</dbReference>
<sequence length="315" mass="35905">MRLLHAETRTLHQFFGDDIPPYAALSHTWEAQELTFDDIPRSGSVPSNLKIDGCCEQTLAYHFKWVWIDTICIDKSSSAELTEAINSMYAWYERSKLCFAYLSDVEATVDLTSPGSEFYRSRWFTRGWTLQELVAPATVLFFNKHWKYVGSKGKLVGAADLTPILARITRVPQDVLRRNASRKSVSIASRMTWAAGRRTTRIEDMAYCLLGIFDVNLPMLYGEGSRAFLRLQEEIIRNSDDESIFAWGFDQLIADSFRLRGRAQVNASTLLASSPADFAGCRNLRPLSAHHSWFKSYYSTHYAMTNKGLLIERPI</sequence>
<dbReference type="InterPro" id="IPR058525">
    <property type="entry name" value="DUF8212"/>
</dbReference>
<dbReference type="InterPro" id="IPR010730">
    <property type="entry name" value="HET"/>
</dbReference>
<keyword evidence="4" id="KW-1185">Reference proteome</keyword>
<feature type="non-terminal residue" evidence="3">
    <location>
        <position position="315"/>
    </location>
</feature>
<feature type="domain" description="Heterokaryon incompatibility" evidence="1">
    <location>
        <begin position="22"/>
        <end position="108"/>
    </location>
</feature>
<evidence type="ECO:0000259" key="2">
    <source>
        <dbReference type="Pfam" id="PF26640"/>
    </source>
</evidence>
<proteinExistence type="predicted"/>
<evidence type="ECO:0000313" key="4">
    <source>
        <dbReference type="Proteomes" id="UP001239445"/>
    </source>
</evidence>
<comment type="caution">
    <text evidence="3">The sequence shown here is derived from an EMBL/GenBank/DDBJ whole genome shotgun (WGS) entry which is preliminary data.</text>
</comment>
<dbReference type="PANTHER" id="PTHR10622">
    <property type="entry name" value="HET DOMAIN-CONTAINING PROTEIN"/>
    <property type="match status" value="1"/>
</dbReference>
<reference evidence="3" key="1">
    <citation type="submission" date="2023-06" db="EMBL/GenBank/DDBJ databases">
        <title>Genome-scale phylogeny and comparative genomics of the fungal order Sordariales.</title>
        <authorList>
            <consortium name="Lawrence Berkeley National Laboratory"/>
            <person name="Hensen N."/>
            <person name="Bonometti L."/>
            <person name="Westerberg I."/>
            <person name="Brannstrom I.O."/>
            <person name="Guillou S."/>
            <person name="Cros-Aarteil S."/>
            <person name="Calhoun S."/>
            <person name="Haridas S."/>
            <person name="Kuo A."/>
            <person name="Mondo S."/>
            <person name="Pangilinan J."/>
            <person name="Riley R."/>
            <person name="Labutti K."/>
            <person name="Andreopoulos B."/>
            <person name="Lipzen A."/>
            <person name="Chen C."/>
            <person name="Yanf M."/>
            <person name="Daum C."/>
            <person name="Ng V."/>
            <person name="Clum A."/>
            <person name="Steindorff A."/>
            <person name="Ohm R."/>
            <person name="Martin F."/>
            <person name="Silar P."/>
            <person name="Natvig D."/>
            <person name="Lalanne C."/>
            <person name="Gautier V."/>
            <person name="Ament-Velasquez S.L."/>
            <person name="Kruys A."/>
            <person name="Hutchinson M.I."/>
            <person name="Powell A.J."/>
            <person name="Barry K."/>
            <person name="Miller A.N."/>
            <person name="Grigoriev I.V."/>
            <person name="Debuchy R."/>
            <person name="Gladieux P."/>
            <person name="Thoren M.H."/>
            <person name="Johannesson H."/>
        </authorList>
    </citation>
    <scope>NUCLEOTIDE SEQUENCE</scope>
    <source>
        <strain evidence="3">PSN4</strain>
    </source>
</reference>
<dbReference type="Pfam" id="PF26640">
    <property type="entry name" value="DUF8212"/>
    <property type="match status" value="1"/>
</dbReference>
<dbReference type="AlphaFoldDB" id="A0AAJ0B9D9"/>